<feature type="domain" description="C2H2-type" evidence="14">
    <location>
        <begin position="567"/>
        <end position="594"/>
    </location>
</feature>
<dbReference type="InterPro" id="IPR013087">
    <property type="entry name" value="Znf_C2H2_type"/>
</dbReference>
<feature type="domain" description="C2H2-type" evidence="14">
    <location>
        <begin position="763"/>
        <end position="790"/>
    </location>
</feature>
<evidence type="ECO:0000313" key="15">
    <source>
        <dbReference type="Ensembl" id="ENSSTUP00000072159.1"/>
    </source>
</evidence>
<feature type="domain" description="C2H2-type" evidence="14">
    <location>
        <begin position="679"/>
        <end position="706"/>
    </location>
</feature>
<dbReference type="PANTHER" id="PTHR23235:SF160">
    <property type="entry name" value="GASTRULA ZINC FINGER PROTEIN XLCGF7.1-LIKE-RELATED"/>
    <property type="match status" value="1"/>
</dbReference>
<dbReference type="GeneTree" id="ENSGT00940000154411"/>
<feature type="domain" description="C2H2-type" evidence="14">
    <location>
        <begin position="735"/>
        <end position="762"/>
    </location>
</feature>
<dbReference type="InParanoid" id="A0A674BL52"/>
<evidence type="ECO:0000256" key="2">
    <source>
        <dbReference type="ARBA" id="ARBA00004123"/>
    </source>
</evidence>
<dbReference type="AlphaFoldDB" id="A0A674BL52"/>
<feature type="domain" description="C2H2-type" evidence="14">
    <location>
        <begin position="651"/>
        <end position="678"/>
    </location>
</feature>
<keyword evidence="8" id="KW-0805">Transcription regulation</keyword>
<evidence type="ECO:0000256" key="7">
    <source>
        <dbReference type="ARBA" id="ARBA00022833"/>
    </source>
</evidence>
<feature type="region of interest" description="Disordered" evidence="13">
    <location>
        <begin position="365"/>
        <end position="392"/>
    </location>
</feature>
<evidence type="ECO:0000313" key="16">
    <source>
        <dbReference type="Proteomes" id="UP000472277"/>
    </source>
</evidence>
<reference evidence="15" key="2">
    <citation type="submission" date="2025-09" db="UniProtKB">
        <authorList>
            <consortium name="Ensembl"/>
        </authorList>
    </citation>
    <scope>IDENTIFICATION</scope>
</reference>
<feature type="domain" description="C2H2-type" evidence="14">
    <location>
        <begin position="595"/>
        <end position="622"/>
    </location>
</feature>
<dbReference type="GO" id="GO:0005634">
    <property type="term" value="C:nucleus"/>
    <property type="evidence" value="ECO:0007669"/>
    <property type="project" value="UniProtKB-SubCell"/>
</dbReference>
<keyword evidence="6 12" id="KW-0863">Zinc-finger</keyword>
<evidence type="ECO:0000256" key="13">
    <source>
        <dbReference type="SAM" id="MobiDB-lite"/>
    </source>
</evidence>
<comment type="subcellular location">
    <subcellularLocation>
        <location evidence="2">Nucleus</location>
    </subcellularLocation>
</comment>
<comment type="function">
    <text evidence="1">May be involved in transcriptional regulation.</text>
</comment>
<dbReference type="SUPFAM" id="SSF57667">
    <property type="entry name" value="beta-beta-alpha zinc fingers"/>
    <property type="match status" value="7"/>
</dbReference>
<feature type="domain" description="C2H2-type" evidence="14">
    <location>
        <begin position="847"/>
        <end position="874"/>
    </location>
</feature>
<evidence type="ECO:0000256" key="1">
    <source>
        <dbReference type="ARBA" id="ARBA00003767"/>
    </source>
</evidence>
<feature type="domain" description="C2H2-type" evidence="14">
    <location>
        <begin position="623"/>
        <end position="650"/>
    </location>
</feature>
<dbReference type="FunFam" id="3.30.160.60:FF:003539">
    <property type="match status" value="1"/>
</dbReference>
<dbReference type="GO" id="GO:0008270">
    <property type="term" value="F:zinc ion binding"/>
    <property type="evidence" value="ECO:0007669"/>
    <property type="project" value="UniProtKB-KW"/>
</dbReference>
<sequence>MSSVKLEDCSQTLELNVNIKDEEEEEKIGKSVSHGMRPVTSTVRTIPACLSPSTLSPNLLGPDCDSGAQFALQDPEMASVKLEDCSQTLELNVNIKDEEVEEKIGKSVSHGRLELSLRPVISTVRTNPACFSPSTLSPNLQSLGPDCDSGAQFAPQDPKMASVKLEDCSQTLELNVNIKDEEEEEKIGKSVSHGMRPVTSTVRTNPACLSPSTLSPNLQSLGPDNDSGGQFLQQDPEMASVKLEDCSQTLKLNVNIKDEEEEEKIGKSVSLGRLELSLKPVTSTLRTNPACHSPSTLSPNLQSLGLDCDIGAQFALQDPEMASVKLEDCSQTLELNVNIKDEEVEEKIGTSVSHGMRPVTSTVRTNPACLSPSTLSPNLQSLGPDNDSGGQFLQQDPEMASVKLEDCSQTLELNVNIKDEEEEEKIGKSVSLGRLELSLKPVTSTVRTNPTCLSPSTLSANLQSLGPDCDSGAQFALQDPEMASVKLEDCSQTLELNVNIKDEEVEERIRTSVSHGDHVETFSTSREQQQEDHRAKRSHHCPNCEESFPILSNLKIHLKIHTDQNLYSCTDCEKRFTTSQALTAHQKVHTGEKPYFCFVCGESFSQQGHLKTHHRIHTGEKPYSCFDCGESFSQQGHLKTHQRIHTGEKPYSCSDCGKSFSQLGSLKTHQRIHTGEKPYSCSYCGECFSQLGNLKTHERIHTGEKPFSCTDCGKSFTTSQALTVHQRVHTGEKPYYCSECGKSFSQLDMLKCHQRIHTGEKPYSCSDCGKSFSQLGNLEAHQRIHTGEKPYSCSDCGKCFTTSAELKVHKRSHTGEKPYTCSDCGKSFSRLDMLKCHQRIHTGEKPYSCSDCGKSFSQLGNLEAHQRIHTGEKPYSCSDCGKSFSRLDTLKRHKCIHKGQKPHQFSQTS</sequence>
<feature type="region of interest" description="Disordered" evidence="13">
    <location>
        <begin position="511"/>
        <end position="540"/>
    </location>
</feature>
<dbReference type="FunFam" id="3.30.160.60:FF:002063">
    <property type="entry name" value="RB associated KRAB zinc finger"/>
    <property type="match status" value="1"/>
</dbReference>
<evidence type="ECO:0000256" key="8">
    <source>
        <dbReference type="ARBA" id="ARBA00023015"/>
    </source>
</evidence>
<dbReference type="FunFam" id="3.30.160.60:FF:000478">
    <property type="entry name" value="Zinc finger protein 133"/>
    <property type="match status" value="1"/>
</dbReference>
<feature type="domain" description="C2H2-type" evidence="14">
    <location>
        <begin position="791"/>
        <end position="818"/>
    </location>
</feature>
<dbReference type="PANTHER" id="PTHR23235">
    <property type="entry name" value="KRUEPPEL-LIKE TRANSCRIPTION FACTOR"/>
    <property type="match status" value="1"/>
</dbReference>
<name>A0A674BL52_SALTR</name>
<feature type="domain" description="C2H2-type" evidence="14">
    <location>
        <begin position="539"/>
        <end position="566"/>
    </location>
</feature>
<reference evidence="15" key="1">
    <citation type="submission" date="2025-08" db="UniProtKB">
        <authorList>
            <consortium name="Ensembl"/>
        </authorList>
    </citation>
    <scope>IDENTIFICATION</scope>
</reference>
<feature type="domain" description="C2H2-type" evidence="14">
    <location>
        <begin position="819"/>
        <end position="846"/>
    </location>
</feature>
<accession>A0A674BL52</accession>
<evidence type="ECO:0000256" key="3">
    <source>
        <dbReference type="ARBA" id="ARBA00006991"/>
    </source>
</evidence>
<dbReference type="Proteomes" id="UP000472277">
    <property type="component" value="Chromosome 39"/>
</dbReference>
<keyword evidence="9" id="KW-0238">DNA-binding</keyword>
<dbReference type="GO" id="GO:0000978">
    <property type="term" value="F:RNA polymerase II cis-regulatory region sequence-specific DNA binding"/>
    <property type="evidence" value="ECO:0007669"/>
    <property type="project" value="TreeGrafter"/>
</dbReference>
<keyword evidence="10" id="KW-0804">Transcription</keyword>
<dbReference type="Pfam" id="PF00096">
    <property type="entry name" value="zf-C2H2"/>
    <property type="match status" value="13"/>
</dbReference>
<organism evidence="15 16">
    <name type="scientific">Salmo trutta</name>
    <name type="common">Brown trout</name>
    <dbReference type="NCBI Taxonomy" id="8032"/>
    <lineage>
        <taxon>Eukaryota</taxon>
        <taxon>Metazoa</taxon>
        <taxon>Chordata</taxon>
        <taxon>Craniata</taxon>
        <taxon>Vertebrata</taxon>
        <taxon>Euteleostomi</taxon>
        <taxon>Actinopterygii</taxon>
        <taxon>Neopterygii</taxon>
        <taxon>Teleostei</taxon>
        <taxon>Protacanthopterygii</taxon>
        <taxon>Salmoniformes</taxon>
        <taxon>Salmonidae</taxon>
        <taxon>Salmoninae</taxon>
        <taxon>Salmo</taxon>
    </lineage>
</organism>
<keyword evidence="7" id="KW-0862">Zinc</keyword>
<evidence type="ECO:0000256" key="6">
    <source>
        <dbReference type="ARBA" id="ARBA00022771"/>
    </source>
</evidence>
<evidence type="ECO:0000259" key="14">
    <source>
        <dbReference type="PROSITE" id="PS50157"/>
    </source>
</evidence>
<keyword evidence="5" id="KW-0677">Repeat</keyword>
<evidence type="ECO:0000256" key="12">
    <source>
        <dbReference type="PROSITE-ProRule" id="PRU00042"/>
    </source>
</evidence>
<protein>
    <recommendedName>
        <fullName evidence="14">C2H2-type domain-containing protein</fullName>
    </recommendedName>
</protein>
<dbReference type="SMART" id="SM00355">
    <property type="entry name" value="ZnF_C2H2"/>
    <property type="match status" value="13"/>
</dbReference>
<comment type="similarity">
    <text evidence="3">Belongs to the krueppel C2H2-type zinc-finger protein family.</text>
</comment>
<dbReference type="Gene3D" id="3.30.160.60">
    <property type="entry name" value="Classic Zinc Finger"/>
    <property type="match status" value="13"/>
</dbReference>
<evidence type="ECO:0000256" key="4">
    <source>
        <dbReference type="ARBA" id="ARBA00022723"/>
    </source>
</evidence>
<dbReference type="FunFam" id="3.30.160.60:FF:000358">
    <property type="entry name" value="zinc finger protein 24"/>
    <property type="match status" value="1"/>
</dbReference>
<proteinExistence type="inferred from homology"/>
<dbReference type="Ensembl" id="ENSSTUT00000076575.1">
    <property type="protein sequence ID" value="ENSSTUP00000072159.1"/>
    <property type="gene ID" value="ENSSTUG00000031517.1"/>
</dbReference>
<keyword evidence="16" id="KW-1185">Reference proteome</keyword>
<evidence type="ECO:0000256" key="11">
    <source>
        <dbReference type="ARBA" id="ARBA00023242"/>
    </source>
</evidence>
<dbReference type="FunFam" id="3.30.160.60:FF:002281">
    <property type="match status" value="4"/>
</dbReference>
<feature type="region of interest" description="Disordered" evidence="13">
    <location>
        <begin position="204"/>
        <end position="231"/>
    </location>
</feature>
<dbReference type="GO" id="GO:0000981">
    <property type="term" value="F:DNA-binding transcription factor activity, RNA polymerase II-specific"/>
    <property type="evidence" value="ECO:0007669"/>
    <property type="project" value="TreeGrafter"/>
</dbReference>
<dbReference type="InterPro" id="IPR036236">
    <property type="entry name" value="Znf_C2H2_sf"/>
</dbReference>
<dbReference type="FunFam" id="3.30.160.60:FF:002343">
    <property type="entry name" value="Zinc finger protein 33A"/>
    <property type="match status" value="3"/>
</dbReference>
<feature type="compositionally biased region" description="Polar residues" evidence="13">
    <location>
        <begin position="371"/>
        <end position="392"/>
    </location>
</feature>
<dbReference type="PROSITE" id="PS50157">
    <property type="entry name" value="ZINC_FINGER_C2H2_2"/>
    <property type="match status" value="13"/>
</dbReference>
<feature type="compositionally biased region" description="Polar residues" evidence="13">
    <location>
        <begin position="210"/>
        <end position="231"/>
    </location>
</feature>
<keyword evidence="4" id="KW-0479">Metal-binding</keyword>
<dbReference type="PROSITE" id="PS00028">
    <property type="entry name" value="ZINC_FINGER_C2H2_1"/>
    <property type="match status" value="13"/>
</dbReference>
<dbReference type="FunFam" id="3.30.160.60:FF:000966">
    <property type="entry name" value="ZFP90 zinc finger protein"/>
    <property type="match status" value="1"/>
</dbReference>
<keyword evidence="11" id="KW-0539">Nucleus</keyword>
<evidence type="ECO:0000256" key="5">
    <source>
        <dbReference type="ARBA" id="ARBA00022737"/>
    </source>
</evidence>
<feature type="domain" description="C2H2-type" evidence="14">
    <location>
        <begin position="875"/>
        <end position="902"/>
    </location>
</feature>
<feature type="domain" description="C2H2-type" evidence="14">
    <location>
        <begin position="707"/>
        <end position="734"/>
    </location>
</feature>
<evidence type="ECO:0000256" key="10">
    <source>
        <dbReference type="ARBA" id="ARBA00023163"/>
    </source>
</evidence>
<feature type="compositionally biased region" description="Basic and acidic residues" evidence="13">
    <location>
        <begin position="511"/>
        <end position="520"/>
    </location>
</feature>
<evidence type="ECO:0000256" key="9">
    <source>
        <dbReference type="ARBA" id="ARBA00023125"/>
    </source>
</evidence>